<dbReference type="InterPro" id="IPR005225">
    <property type="entry name" value="Small_GTP-bd"/>
</dbReference>
<dbReference type="PROSITE" id="PS51421">
    <property type="entry name" value="RAS"/>
    <property type="match status" value="1"/>
</dbReference>
<dbReference type="Ensembl" id="ENSSTUT00000068642.1">
    <property type="protein sequence ID" value="ENSSTUP00000064853.1"/>
    <property type="gene ID" value="ENSSTUG00000028233.1"/>
</dbReference>
<dbReference type="SMART" id="SM00173">
    <property type="entry name" value="RAS"/>
    <property type="match status" value="1"/>
</dbReference>
<dbReference type="InterPro" id="IPR027417">
    <property type="entry name" value="P-loop_NTPase"/>
</dbReference>
<dbReference type="InterPro" id="IPR018247">
    <property type="entry name" value="EF_Hand_1_Ca_BS"/>
</dbReference>
<dbReference type="SMART" id="SM00175">
    <property type="entry name" value="RAB"/>
    <property type="match status" value="1"/>
</dbReference>
<feature type="region of interest" description="Disordered" evidence="6">
    <location>
        <begin position="30"/>
        <end position="60"/>
    </location>
</feature>
<feature type="domain" description="EF-hand" evidence="7">
    <location>
        <begin position="101"/>
        <end position="136"/>
    </location>
</feature>
<dbReference type="SMART" id="SM00054">
    <property type="entry name" value="EFh"/>
    <property type="match status" value="2"/>
</dbReference>
<dbReference type="PROSITE" id="PS00018">
    <property type="entry name" value="EF_HAND_1"/>
    <property type="match status" value="1"/>
</dbReference>
<dbReference type="GO" id="GO:0003924">
    <property type="term" value="F:GTPase activity"/>
    <property type="evidence" value="ECO:0007669"/>
    <property type="project" value="InterPro"/>
</dbReference>
<dbReference type="PRINTS" id="PR00449">
    <property type="entry name" value="RASTRNSFRMNG"/>
</dbReference>
<dbReference type="Pfam" id="PF13499">
    <property type="entry name" value="EF-hand_7"/>
    <property type="match status" value="1"/>
</dbReference>
<reference evidence="8" key="1">
    <citation type="submission" date="2025-08" db="UniProtKB">
        <authorList>
            <consortium name="Ensembl"/>
        </authorList>
    </citation>
    <scope>IDENTIFICATION</scope>
</reference>
<dbReference type="PROSITE" id="PS51419">
    <property type="entry name" value="RAB"/>
    <property type="match status" value="1"/>
</dbReference>
<dbReference type="Proteomes" id="UP000472277">
    <property type="component" value="Chromosome 4"/>
</dbReference>
<dbReference type="PROSITE" id="PS51417">
    <property type="entry name" value="ARF"/>
    <property type="match status" value="1"/>
</dbReference>
<dbReference type="SUPFAM" id="SSF47473">
    <property type="entry name" value="EF-hand"/>
    <property type="match status" value="1"/>
</dbReference>
<dbReference type="PROSITE" id="PS51420">
    <property type="entry name" value="RHO"/>
    <property type="match status" value="1"/>
</dbReference>
<dbReference type="InterPro" id="IPR002048">
    <property type="entry name" value="EF_hand_dom"/>
</dbReference>
<dbReference type="SMART" id="SM00176">
    <property type="entry name" value="RAN"/>
    <property type="match status" value="1"/>
</dbReference>
<evidence type="ECO:0000256" key="1">
    <source>
        <dbReference type="ARBA" id="ARBA00022723"/>
    </source>
</evidence>
<evidence type="ECO:0000256" key="4">
    <source>
        <dbReference type="ARBA" id="ARBA00023134"/>
    </source>
</evidence>
<protein>
    <submittedName>
        <fullName evidence="8">Calcium release activated channel regulator 2B</fullName>
    </submittedName>
</protein>
<dbReference type="Gene3D" id="1.10.238.10">
    <property type="entry name" value="EF-hand"/>
    <property type="match status" value="1"/>
</dbReference>
<keyword evidence="5" id="KW-0449">Lipoprotein</keyword>
<keyword evidence="4" id="KW-0342">GTP-binding</keyword>
<dbReference type="GeneTree" id="ENSGT00440000033504"/>
<keyword evidence="3" id="KW-0106">Calcium</keyword>
<dbReference type="AlphaFoldDB" id="A0A674B071"/>
<feature type="compositionally biased region" description="Gly residues" evidence="6">
    <location>
        <begin position="33"/>
        <end position="52"/>
    </location>
</feature>
<dbReference type="SMART" id="SM00177">
    <property type="entry name" value="ARF"/>
    <property type="match status" value="1"/>
</dbReference>
<keyword evidence="1" id="KW-0479">Metal-binding</keyword>
<dbReference type="Pfam" id="PF00071">
    <property type="entry name" value="Ras"/>
    <property type="match status" value="1"/>
</dbReference>
<dbReference type="CDD" id="cd00154">
    <property type="entry name" value="Rab"/>
    <property type="match status" value="1"/>
</dbReference>
<name>A0A674B071_SALTR</name>
<dbReference type="PROSITE" id="PS50222">
    <property type="entry name" value="EF_HAND_2"/>
    <property type="match status" value="1"/>
</dbReference>
<proteinExistence type="predicted"/>
<dbReference type="SMART" id="SM00174">
    <property type="entry name" value="RHO"/>
    <property type="match status" value="1"/>
</dbReference>
<reference evidence="8" key="2">
    <citation type="submission" date="2025-09" db="UniProtKB">
        <authorList>
            <consortium name="Ensembl"/>
        </authorList>
    </citation>
    <scope>IDENTIFICATION</scope>
</reference>
<evidence type="ECO:0000256" key="6">
    <source>
        <dbReference type="SAM" id="MobiDB-lite"/>
    </source>
</evidence>
<dbReference type="InterPro" id="IPR001806">
    <property type="entry name" value="Small_GTPase"/>
</dbReference>
<dbReference type="GO" id="GO:0005509">
    <property type="term" value="F:calcium ion binding"/>
    <property type="evidence" value="ECO:0007669"/>
    <property type="project" value="InterPro"/>
</dbReference>
<gene>
    <name evidence="8" type="primary">cracr2b</name>
</gene>
<evidence type="ECO:0000256" key="3">
    <source>
        <dbReference type="ARBA" id="ARBA00022837"/>
    </source>
</evidence>
<dbReference type="InterPro" id="IPR050227">
    <property type="entry name" value="Rab"/>
</dbReference>
<evidence type="ECO:0000256" key="5">
    <source>
        <dbReference type="ARBA" id="ARBA00023288"/>
    </source>
</evidence>
<evidence type="ECO:0000313" key="8">
    <source>
        <dbReference type="Ensembl" id="ENSSTUP00000064853.1"/>
    </source>
</evidence>
<dbReference type="SUPFAM" id="SSF52540">
    <property type="entry name" value="P-loop containing nucleoside triphosphate hydrolases"/>
    <property type="match status" value="1"/>
</dbReference>
<sequence length="557" mass="62787">MSSWLKDGEVLVGEGSGTASPCSLRQKVFSTPGGCGSPRPGGRGVGGRGHGGSPSLKEGVSGMVQPETMGKAKELFVLCDKEGKGFITKRDMQRLQGELPLSPEQLESVFESLDRDRNGFLTPVEFNMGLGELMGVEESTEKRQTETEENEDLGELRFIQILTELGADKLFKDQCELGTLWCVLQRDRPELLSILEDVLVHAVSHLQDSLRERDSLEQALHRRESDHDRVVRSIYEEMESQNREEREKRLAQDSIRQWDRRQKIAEELKTREQELEITLAKQREPPNVRKPPRKKGSVIGNYILQDKPIERQLSSFSQSELELASGGIPSNSSKRSQAFREHSCDDIGWTEAIQARLTSTNPQRVFKVVFLGNSGVGKSSFIHHYCNGHFPNTLGTTVGVDFQMRAVTLGSTTIALQLWDTAGQERFRSITQQYYRKADGILTMYDITDSASFSAVREWMDLVQERMSEGAVLMLLGNKTDLSEAQKREVTTREGQRLAEQDNAVFYECSARSGYNIEELMTQLAWLLSAQQDQQCEETLHLSADHSNRDNRKSCCK</sequence>
<dbReference type="PANTHER" id="PTHR47977">
    <property type="entry name" value="RAS-RELATED PROTEIN RAB"/>
    <property type="match status" value="1"/>
</dbReference>
<evidence type="ECO:0000259" key="7">
    <source>
        <dbReference type="PROSITE" id="PS50222"/>
    </source>
</evidence>
<dbReference type="NCBIfam" id="TIGR00231">
    <property type="entry name" value="small_GTP"/>
    <property type="match status" value="1"/>
</dbReference>
<keyword evidence="2" id="KW-0547">Nucleotide-binding</keyword>
<evidence type="ECO:0000313" key="9">
    <source>
        <dbReference type="Proteomes" id="UP000472277"/>
    </source>
</evidence>
<evidence type="ECO:0000256" key="2">
    <source>
        <dbReference type="ARBA" id="ARBA00022741"/>
    </source>
</evidence>
<organism evidence="8 9">
    <name type="scientific">Salmo trutta</name>
    <name type="common">Brown trout</name>
    <dbReference type="NCBI Taxonomy" id="8032"/>
    <lineage>
        <taxon>Eukaryota</taxon>
        <taxon>Metazoa</taxon>
        <taxon>Chordata</taxon>
        <taxon>Craniata</taxon>
        <taxon>Vertebrata</taxon>
        <taxon>Euteleostomi</taxon>
        <taxon>Actinopterygii</taxon>
        <taxon>Neopterygii</taxon>
        <taxon>Teleostei</taxon>
        <taxon>Protacanthopterygii</taxon>
        <taxon>Salmoniformes</taxon>
        <taxon>Salmonidae</taxon>
        <taxon>Salmoninae</taxon>
        <taxon>Salmo</taxon>
    </lineage>
</organism>
<dbReference type="CDD" id="cd00051">
    <property type="entry name" value="EFh"/>
    <property type="match status" value="1"/>
</dbReference>
<dbReference type="Gene3D" id="3.40.50.300">
    <property type="entry name" value="P-loop containing nucleotide triphosphate hydrolases"/>
    <property type="match status" value="1"/>
</dbReference>
<accession>A0A674B071</accession>
<keyword evidence="9" id="KW-1185">Reference proteome</keyword>
<dbReference type="FunFam" id="3.40.50.300:FF:001129">
    <property type="entry name" value="ras-related protein Rab-44 isoform X2"/>
    <property type="match status" value="1"/>
</dbReference>
<dbReference type="GO" id="GO:0005525">
    <property type="term" value="F:GTP binding"/>
    <property type="evidence" value="ECO:0007669"/>
    <property type="project" value="UniProtKB-KW"/>
</dbReference>
<dbReference type="InterPro" id="IPR011992">
    <property type="entry name" value="EF-hand-dom_pair"/>
</dbReference>